<evidence type="ECO:0000313" key="12">
    <source>
        <dbReference type="Proteomes" id="UP000070529"/>
    </source>
</evidence>
<dbReference type="SUPFAM" id="SSF52540">
    <property type="entry name" value="P-loop containing nucleoside triphosphate hydrolases"/>
    <property type="match status" value="1"/>
</dbReference>
<dbReference type="PANTHER" id="PTHR33540:SF2">
    <property type="entry name" value="TRNA THREONYLCARBAMOYLADENOSINE BIOSYNTHESIS PROTEIN TSAE"/>
    <property type="match status" value="1"/>
</dbReference>
<comment type="caution">
    <text evidence="11">The sequence shown here is derived from an EMBL/GenBank/DDBJ whole genome shotgun (WGS) entry which is preliminary data.</text>
</comment>
<evidence type="ECO:0000256" key="7">
    <source>
        <dbReference type="ARBA" id="ARBA00022741"/>
    </source>
</evidence>
<keyword evidence="9" id="KW-0460">Magnesium</keyword>
<comment type="similarity">
    <text evidence="2">Belongs to the TsaE family.</text>
</comment>
<keyword evidence="4" id="KW-0963">Cytoplasm</keyword>
<dbReference type="PROSITE" id="PS51257">
    <property type="entry name" value="PROKAR_LIPOPROTEIN"/>
    <property type="match status" value="1"/>
</dbReference>
<dbReference type="FunFam" id="3.40.50.300:FF:000406">
    <property type="entry name" value="tRNA (N6-adenosine(37)-N6)-threonylcarbamoyltransferase complex ATPase TsaE"/>
    <property type="match status" value="1"/>
</dbReference>
<keyword evidence="6" id="KW-0479">Metal-binding</keyword>
<dbReference type="GO" id="GO:0046872">
    <property type="term" value="F:metal ion binding"/>
    <property type="evidence" value="ECO:0007669"/>
    <property type="project" value="UniProtKB-KW"/>
</dbReference>
<evidence type="ECO:0000256" key="1">
    <source>
        <dbReference type="ARBA" id="ARBA00004496"/>
    </source>
</evidence>
<evidence type="ECO:0000256" key="5">
    <source>
        <dbReference type="ARBA" id="ARBA00022694"/>
    </source>
</evidence>
<dbReference type="NCBIfam" id="TIGR00150">
    <property type="entry name" value="T6A_YjeE"/>
    <property type="match status" value="1"/>
</dbReference>
<protein>
    <recommendedName>
        <fullName evidence="3">tRNA threonylcarbamoyladenosine biosynthesis protein TsaE</fullName>
    </recommendedName>
    <alternativeName>
        <fullName evidence="10">t(6)A37 threonylcarbamoyladenosine biosynthesis protein TsaE</fullName>
    </alternativeName>
</protein>
<dbReference type="STRING" id="294935.ATN88_10125"/>
<evidence type="ECO:0000256" key="9">
    <source>
        <dbReference type="ARBA" id="ARBA00022842"/>
    </source>
</evidence>
<accession>A0A135I430</accession>
<dbReference type="RefSeq" id="WP_067419436.1">
    <property type="nucleotide sequence ID" value="NZ_LNTY01000055.1"/>
</dbReference>
<dbReference type="OrthoDB" id="9800307at2"/>
<evidence type="ECO:0000256" key="10">
    <source>
        <dbReference type="ARBA" id="ARBA00032441"/>
    </source>
</evidence>
<sequence length="155" mass="17167">MTKIFNTALADEQATVAFGAAIAAACNQQTTMYLHGDLGAGKTTFSRGFIQSLGHAGNVKSPTYTLVEPYQLADWQVYHFDLYRLADPEELEFMGIRDYFTPDALCLVEWPEKGQGLLPEPDLDITLKYNGETRTVQVVANTSAGEALLDKLEWN</sequence>
<keyword evidence="7" id="KW-0547">Nucleotide-binding</keyword>
<gene>
    <name evidence="11" type="ORF">ATN88_10125</name>
</gene>
<keyword evidence="12" id="KW-1185">Reference proteome</keyword>
<proteinExistence type="inferred from homology"/>
<evidence type="ECO:0000256" key="8">
    <source>
        <dbReference type="ARBA" id="ARBA00022840"/>
    </source>
</evidence>
<dbReference type="AlphaFoldDB" id="A0A135I430"/>
<organism evidence="11 12">
    <name type="scientific">Enterovibrio coralii</name>
    <dbReference type="NCBI Taxonomy" id="294935"/>
    <lineage>
        <taxon>Bacteria</taxon>
        <taxon>Pseudomonadati</taxon>
        <taxon>Pseudomonadota</taxon>
        <taxon>Gammaproteobacteria</taxon>
        <taxon>Vibrionales</taxon>
        <taxon>Vibrionaceae</taxon>
        <taxon>Enterovibrio</taxon>
    </lineage>
</organism>
<dbReference type="GO" id="GO:0002949">
    <property type="term" value="P:tRNA threonylcarbamoyladenosine modification"/>
    <property type="evidence" value="ECO:0007669"/>
    <property type="project" value="InterPro"/>
</dbReference>
<dbReference type="InterPro" id="IPR003442">
    <property type="entry name" value="T6A_TsaE"/>
</dbReference>
<keyword evidence="5" id="KW-0819">tRNA processing</keyword>
<evidence type="ECO:0000256" key="2">
    <source>
        <dbReference type="ARBA" id="ARBA00007599"/>
    </source>
</evidence>
<evidence type="ECO:0000256" key="6">
    <source>
        <dbReference type="ARBA" id="ARBA00022723"/>
    </source>
</evidence>
<dbReference type="Proteomes" id="UP000070529">
    <property type="component" value="Unassembled WGS sequence"/>
</dbReference>
<comment type="subcellular location">
    <subcellularLocation>
        <location evidence="1">Cytoplasm</location>
    </subcellularLocation>
</comment>
<dbReference type="GO" id="GO:0005524">
    <property type="term" value="F:ATP binding"/>
    <property type="evidence" value="ECO:0007669"/>
    <property type="project" value="UniProtKB-KW"/>
</dbReference>
<evidence type="ECO:0000256" key="4">
    <source>
        <dbReference type="ARBA" id="ARBA00022490"/>
    </source>
</evidence>
<evidence type="ECO:0000313" key="11">
    <source>
        <dbReference type="EMBL" id="KXF80206.1"/>
    </source>
</evidence>
<keyword evidence="8" id="KW-0067">ATP-binding</keyword>
<dbReference type="GO" id="GO:0005737">
    <property type="term" value="C:cytoplasm"/>
    <property type="evidence" value="ECO:0007669"/>
    <property type="project" value="UniProtKB-SubCell"/>
</dbReference>
<evidence type="ECO:0000256" key="3">
    <source>
        <dbReference type="ARBA" id="ARBA00019010"/>
    </source>
</evidence>
<dbReference type="Pfam" id="PF02367">
    <property type="entry name" value="TsaE"/>
    <property type="match status" value="1"/>
</dbReference>
<dbReference type="InterPro" id="IPR027417">
    <property type="entry name" value="P-loop_NTPase"/>
</dbReference>
<dbReference type="Gene3D" id="3.40.50.300">
    <property type="entry name" value="P-loop containing nucleotide triphosphate hydrolases"/>
    <property type="match status" value="1"/>
</dbReference>
<name>A0A135I430_9GAMM</name>
<dbReference type="PANTHER" id="PTHR33540">
    <property type="entry name" value="TRNA THREONYLCARBAMOYLADENOSINE BIOSYNTHESIS PROTEIN TSAE"/>
    <property type="match status" value="1"/>
</dbReference>
<dbReference type="EMBL" id="LNTY01000055">
    <property type="protein sequence ID" value="KXF80206.1"/>
    <property type="molecule type" value="Genomic_DNA"/>
</dbReference>
<reference evidence="11 12" key="1">
    <citation type="submission" date="2015-11" db="EMBL/GenBank/DDBJ databases">
        <title>Genomic Taxonomy of the Vibrionaceae.</title>
        <authorList>
            <person name="Gomez-Gil B."/>
            <person name="Enciso-Ibarra J."/>
        </authorList>
    </citation>
    <scope>NUCLEOTIDE SEQUENCE [LARGE SCALE GENOMIC DNA]</scope>
    <source>
        <strain evidence="11 12">CAIM 912</strain>
    </source>
</reference>